<dbReference type="RefSeq" id="WP_377930963.1">
    <property type="nucleotide sequence ID" value="NZ_JBHUEM010000056.1"/>
</dbReference>
<dbReference type="Proteomes" id="UP001597214">
    <property type="component" value="Unassembled WGS sequence"/>
</dbReference>
<dbReference type="SUPFAM" id="SSF58104">
    <property type="entry name" value="Methyl-accepting chemotaxis protein (MCP) signaling domain"/>
    <property type="match status" value="1"/>
</dbReference>
<dbReference type="PANTHER" id="PTHR32089:SF112">
    <property type="entry name" value="LYSOZYME-LIKE PROTEIN-RELATED"/>
    <property type="match status" value="1"/>
</dbReference>
<dbReference type="PROSITE" id="PS50111">
    <property type="entry name" value="CHEMOTAXIS_TRANSDUC_2"/>
    <property type="match status" value="1"/>
</dbReference>
<feature type="domain" description="Methyl-accepting transducer" evidence="3">
    <location>
        <begin position="35"/>
        <end position="286"/>
    </location>
</feature>
<protein>
    <submittedName>
        <fullName evidence="4">Methyl-accepting chemotaxis protein</fullName>
    </submittedName>
</protein>
<name>A0ABW4LXW5_9BACI</name>
<reference evidence="5" key="1">
    <citation type="journal article" date="2019" name="Int. J. Syst. Evol. Microbiol.">
        <title>The Global Catalogue of Microorganisms (GCM) 10K type strain sequencing project: providing services to taxonomists for standard genome sequencing and annotation.</title>
        <authorList>
            <consortium name="The Broad Institute Genomics Platform"/>
            <consortium name="The Broad Institute Genome Sequencing Center for Infectious Disease"/>
            <person name="Wu L."/>
            <person name="Ma J."/>
        </authorList>
    </citation>
    <scope>NUCLEOTIDE SEQUENCE [LARGE SCALE GENOMIC DNA]</scope>
    <source>
        <strain evidence="5">CCUG 49339</strain>
    </source>
</reference>
<keyword evidence="1 2" id="KW-0807">Transducer</keyword>
<gene>
    <name evidence="4" type="ORF">ACFSCX_24810</name>
</gene>
<evidence type="ECO:0000256" key="2">
    <source>
        <dbReference type="PROSITE-ProRule" id="PRU00284"/>
    </source>
</evidence>
<evidence type="ECO:0000313" key="4">
    <source>
        <dbReference type="EMBL" id="MFD1739709.1"/>
    </source>
</evidence>
<dbReference type="SMART" id="SM00283">
    <property type="entry name" value="MA"/>
    <property type="match status" value="1"/>
</dbReference>
<comment type="caution">
    <text evidence="4">The sequence shown here is derived from an EMBL/GenBank/DDBJ whole genome shotgun (WGS) entry which is preliminary data.</text>
</comment>
<dbReference type="Gene3D" id="1.10.287.950">
    <property type="entry name" value="Methyl-accepting chemotaxis protein"/>
    <property type="match status" value="1"/>
</dbReference>
<evidence type="ECO:0000256" key="1">
    <source>
        <dbReference type="ARBA" id="ARBA00023224"/>
    </source>
</evidence>
<evidence type="ECO:0000259" key="3">
    <source>
        <dbReference type="PROSITE" id="PS50111"/>
    </source>
</evidence>
<evidence type="ECO:0000313" key="5">
    <source>
        <dbReference type="Proteomes" id="UP001597214"/>
    </source>
</evidence>
<dbReference type="InterPro" id="IPR004089">
    <property type="entry name" value="MCPsignal_dom"/>
</dbReference>
<dbReference type="PANTHER" id="PTHR32089">
    <property type="entry name" value="METHYL-ACCEPTING CHEMOTAXIS PROTEIN MCPB"/>
    <property type="match status" value="1"/>
</dbReference>
<dbReference type="Pfam" id="PF00015">
    <property type="entry name" value="MCPsignal"/>
    <property type="match status" value="1"/>
</dbReference>
<keyword evidence="5" id="KW-1185">Reference proteome</keyword>
<proteinExistence type="predicted"/>
<sequence>MSSIEAMQNSIRSIVNAVHEQSTKLDHSVGTTGLHITNLNTQLKEVSTTTEEMSAGMEEAAASIHEVTNSSEGIGASIESIANRTEDGKNTTLEISKRAEALRNNVISSSERANQIREELHHGLKESIEQSKAVNQIHVLTDSILQIAEQTNLLSLNAAIEAARAGEAGKGFAVVADEIRKLSDGSKNAIAQIQDVVKQVILSVEGLKDNSEKVLDFIDKNVISDYQLMVETGEQYSKDAGYFSTAMDHFNKDAISLNNNIQNIVKSISEISIAINEAASGTSDIADKGINVQNYSAEVESLINETDSITTRLREAVNKFQL</sequence>
<dbReference type="EMBL" id="JBHUEM010000056">
    <property type="protein sequence ID" value="MFD1739709.1"/>
    <property type="molecule type" value="Genomic_DNA"/>
</dbReference>
<accession>A0ABW4LXW5</accession>
<organism evidence="4 5">
    <name type="scientific">Bacillus salitolerans</name>
    <dbReference type="NCBI Taxonomy" id="1437434"/>
    <lineage>
        <taxon>Bacteria</taxon>
        <taxon>Bacillati</taxon>
        <taxon>Bacillota</taxon>
        <taxon>Bacilli</taxon>
        <taxon>Bacillales</taxon>
        <taxon>Bacillaceae</taxon>
        <taxon>Bacillus</taxon>
    </lineage>
</organism>